<accession>A0A9W9XGN4</accession>
<protein>
    <submittedName>
        <fullName evidence="1">Uncharacterized protein</fullName>
    </submittedName>
</protein>
<dbReference type="GeneID" id="81621285"/>
<dbReference type="SUPFAM" id="SSF56219">
    <property type="entry name" value="DNase I-like"/>
    <property type="match status" value="1"/>
</dbReference>
<dbReference type="RefSeq" id="XP_056793067.1">
    <property type="nucleotide sequence ID" value="XM_056931036.1"/>
</dbReference>
<dbReference type="Gene3D" id="3.60.10.10">
    <property type="entry name" value="Endonuclease/exonuclease/phosphatase"/>
    <property type="match status" value="1"/>
</dbReference>
<evidence type="ECO:0000313" key="2">
    <source>
        <dbReference type="Proteomes" id="UP001148312"/>
    </source>
</evidence>
<name>A0A9W9XGN4_9EURO</name>
<dbReference type="EMBL" id="JAPWDQ010000002">
    <property type="protein sequence ID" value="KAJ5492687.1"/>
    <property type="molecule type" value="Genomic_DNA"/>
</dbReference>
<keyword evidence="2" id="KW-1185">Reference proteome</keyword>
<organism evidence="1 2">
    <name type="scientific">Penicillium diatomitis</name>
    <dbReference type="NCBI Taxonomy" id="2819901"/>
    <lineage>
        <taxon>Eukaryota</taxon>
        <taxon>Fungi</taxon>
        <taxon>Dikarya</taxon>
        <taxon>Ascomycota</taxon>
        <taxon>Pezizomycotina</taxon>
        <taxon>Eurotiomycetes</taxon>
        <taxon>Eurotiomycetidae</taxon>
        <taxon>Eurotiales</taxon>
        <taxon>Aspergillaceae</taxon>
        <taxon>Penicillium</taxon>
    </lineage>
</organism>
<sequence length="60" mass="6877">MNRIYSGGQNSNYESTIDLVLISENLTDLIIKYTILGTEYGSDYYAIKTVFDALWSPLEY</sequence>
<dbReference type="InterPro" id="IPR036691">
    <property type="entry name" value="Endo/exonu/phosph_ase_sf"/>
</dbReference>
<dbReference type="Proteomes" id="UP001148312">
    <property type="component" value="Unassembled WGS sequence"/>
</dbReference>
<gene>
    <name evidence="1" type="ORF">N7539_001433</name>
</gene>
<reference evidence="1" key="2">
    <citation type="journal article" date="2023" name="IMA Fungus">
        <title>Comparative genomic study of the Penicillium genus elucidates a diverse pangenome and 15 lateral gene transfer events.</title>
        <authorList>
            <person name="Petersen C."/>
            <person name="Sorensen T."/>
            <person name="Nielsen M.R."/>
            <person name="Sondergaard T.E."/>
            <person name="Sorensen J.L."/>
            <person name="Fitzpatrick D.A."/>
            <person name="Frisvad J.C."/>
            <person name="Nielsen K.L."/>
        </authorList>
    </citation>
    <scope>NUCLEOTIDE SEQUENCE</scope>
    <source>
        <strain evidence="1">IBT 30728</strain>
    </source>
</reference>
<proteinExistence type="predicted"/>
<reference evidence="1" key="1">
    <citation type="submission" date="2022-12" db="EMBL/GenBank/DDBJ databases">
        <authorList>
            <person name="Petersen C."/>
        </authorList>
    </citation>
    <scope>NUCLEOTIDE SEQUENCE</scope>
    <source>
        <strain evidence="1">IBT 30728</strain>
    </source>
</reference>
<dbReference type="AlphaFoldDB" id="A0A9W9XGN4"/>
<evidence type="ECO:0000313" key="1">
    <source>
        <dbReference type="EMBL" id="KAJ5492687.1"/>
    </source>
</evidence>
<comment type="caution">
    <text evidence="1">The sequence shown here is derived from an EMBL/GenBank/DDBJ whole genome shotgun (WGS) entry which is preliminary data.</text>
</comment>